<gene>
    <name evidence="1" type="ORF">JJB07_15765</name>
</gene>
<dbReference type="RefSeq" id="WP_201636707.1">
    <property type="nucleotide sequence ID" value="NZ_JAEQNB010000005.1"/>
</dbReference>
<dbReference type="InterPro" id="IPR024508">
    <property type="entry name" value="DUF3226"/>
</dbReference>
<keyword evidence="2" id="KW-1185">Reference proteome</keyword>
<dbReference type="EMBL" id="JAEQNB010000005">
    <property type="protein sequence ID" value="MBL0388076.1"/>
    <property type="molecule type" value="Genomic_DNA"/>
</dbReference>
<name>A0ABS1JCT7_9BACL</name>
<proteinExistence type="predicted"/>
<accession>A0ABS1JCT7</accession>
<sequence>MRYHYMVVEGAHDAAAVGKVLELLGARQIKKLLTLNKLDEDRYFEHLTKLDFPYNDDMTERMPVPLFFRYGDHQDLDLIAIHAVGGESALVKTMMATLSNLDDNGESFTSLSIMGDADGRTPSGALAYYKEKLEEFPNPPAVMSHFANFAEPGLVLERRQRIGVYVLPDNEQTGTLETVLLECAAGSYPDIHDKAVEYVDHFAPNYGQDWTGSKRDKAVIGCINNLLRPGTSNAVSIARDQWFCTNTMTLSSASKLQYFLQQLLGMEPCSPEQE</sequence>
<evidence type="ECO:0000313" key="1">
    <source>
        <dbReference type="EMBL" id="MBL0388076.1"/>
    </source>
</evidence>
<dbReference type="Proteomes" id="UP000602284">
    <property type="component" value="Unassembled WGS sequence"/>
</dbReference>
<evidence type="ECO:0000313" key="2">
    <source>
        <dbReference type="Proteomes" id="UP000602284"/>
    </source>
</evidence>
<comment type="caution">
    <text evidence="1">The sequence shown here is derived from an EMBL/GenBank/DDBJ whole genome shotgun (WGS) entry which is preliminary data.</text>
</comment>
<organism evidence="1 2">
    <name type="scientific">Tumebacillus amylolyticus</name>
    <dbReference type="NCBI Taxonomy" id="2801339"/>
    <lineage>
        <taxon>Bacteria</taxon>
        <taxon>Bacillati</taxon>
        <taxon>Bacillota</taxon>
        <taxon>Bacilli</taxon>
        <taxon>Bacillales</taxon>
        <taxon>Alicyclobacillaceae</taxon>
        <taxon>Tumebacillus</taxon>
    </lineage>
</organism>
<protein>
    <submittedName>
        <fullName evidence="1">Uncharacterized protein</fullName>
    </submittedName>
</protein>
<dbReference type="Pfam" id="PF11536">
    <property type="entry name" value="DUF3226"/>
    <property type="match status" value="1"/>
</dbReference>
<reference evidence="1 2" key="1">
    <citation type="submission" date="2021-01" db="EMBL/GenBank/DDBJ databases">
        <title>Tumebacillus sp. strain ITR2 16S ribosomal RNA gene Genome sequencing and assembly.</title>
        <authorList>
            <person name="Kang M."/>
        </authorList>
    </citation>
    <scope>NUCLEOTIDE SEQUENCE [LARGE SCALE GENOMIC DNA]</scope>
    <source>
        <strain evidence="1 2">ITR2</strain>
    </source>
</reference>